<dbReference type="Proteomes" id="UP000285060">
    <property type="component" value="Unassembled WGS sequence"/>
</dbReference>
<dbReference type="AlphaFoldDB" id="A0A418B8Y1"/>
<name>A0A418B8Y1_9STRA</name>
<reference evidence="1 2" key="1">
    <citation type="submission" date="2018-08" db="EMBL/GenBank/DDBJ databases">
        <title>Aphanomyces genome sequencing and annotation.</title>
        <authorList>
            <person name="Minardi D."/>
            <person name="Oidtmann B."/>
            <person name="Van Der Giezen M."/>
            <person name="Studholme D.J."/>
        </authorList>
    </citation>
    <scope>NUCLEOTIDE SEQUENCE [LARGE SCALE GENOMIC DNA]</scope>
    <source>
        <strain evidence="1 2">NJM0002</strain>
    </source>
</reference>
<proteinExistence type="predicted"/>
<evidence type="ECO:0000313" key="2">
    <source>
        <dbReference type="Proteomes" id="UP000285060"/>
    </source>
</evidence>
<protein>
    <submittedName>
        <fullName evidence="1">Uncharacterized protein</fullName>
    </submittedName>
</protein>
<keyword evidence="2" id="KW-1185">Reference proteome</keyword>
<gene>
    <name evidence="1" type="ORF">DYB32_000773</name>
</gene>
<comment type="caution">
    <text evidence="1">The sequence shown here is derived from an EMBL/GenBank/DDBJ whole genome shotgun (WGS) entry which is preliminary data.</text>
</comment>
<dbReference type="VEuPathDB" id="FungiDB:H310_14307"/>
<organism evidence="1 2">
    <name type="scientific">Aphanomyces invadans</name>
    <dbReference type="NCBI Taxonomy" id="157072"/>
    <lineage>
        <taxon>Eukaryota</taxon>
        <taxon>Sar</taxon>
        <taxon>Stramenopiles</taxon>
        <taxon>Oomycota</taxon>
        <taxon>Saprolegniomycetes</taxon>
        <taxon>Saprolegniales</taxon>
        <taxon>Verrucalvaceae</taxon>
        <taxon>Aphanomyces</taxon>
    </lineage>
</organism>
<accession>A0A418B8Y1</accession>
<sequence length="278" mass="29131">MSRPVTVTGYTKSPTMRHRWALGGVVVGVGVVCGEGDTCLASGTSTKYALAFCTKFQSSRCCLPVHDNMIQREFSNLLASSTVCAEMLNVHKSSLSQIMCASCSSQSPAFLSRPVDTAFFGGTATFKVCATFAAAVAPTEFDQCGLSQQAYRFSPCTPTNPVSATAAWPDSCRDGMYICQSKATQAFSCQTTPCAASDVPTGFANAPCSNFTCTPSSMFLNDNGGAKPVFYEDFAVEIVPDSEHCLGPVAADGSSAAVRRAGWNSIVVVVALGSAMRG</sequence>
<evidence type="ECO:0000313" key="1">
    <source>
        <dbReference type="EMBL" id="RHY34638.1"/>
    </source>
</evidence>
<dbReference type="EMBL" id="QUSY01000022">
    <property type="protein sequence ID" value="RHY34638.1"/>
    <property type="molecule type" value="Genomic_DNA"/>
</dbReference>